<reference evidence="1 2" key="1">
    <citation type="journal article" date="2020" name="Microorganisms">
        <title>Osmotic Adaptation and Compatible Solute Biosynthesis of Phototrophic Bacteria as Revealed from Genome Analyses.</title>
        <authorList>
            <person name="Imhoff J.F."/>
            <person name="Rahn T."/>
            <person name="Kunzel S."/>
            <person name="Keller A."/>
            <person name="Neulinger S.C."/>
        </authorList>
    </citation>
    <scope>NUCLEOTIDE SEQUENCE [LARGE SCALE GENOMIC DNA]</scope>
    <source>
        <strain evidence="1 2">DSM 25653</strain>
    </source>
</reference>
<proteinExistence type="predicted"/>
<dbReference type="Proteomes" id="UP001138768">
    <property type="component" value="Unassembled WGS sequence"/>
</dbReference>
<name>A0A9X1B659_9GAMM</name>
<protein>
    <submittedName>
        <fullName evidence="1">Uncharacterized protein</fullName>
    </submittedName>
</protein>
<accession>A0A9X1B659</accession>
<gene>
    <name evidence="1" type="ORF">CKO42_20940</name>
</gene>
<keyword evidence="2" id="KW-1185">Reference proteome</keyword>
<dbReference type="RefSeq" id="WP_200248354.1">
    <property type="nucleotide sequence ID" value="NZ_NRRY01000050.1"/>
</dbReference>
<dbReference type="EMBL" id="NRRY01000050">
    <property type="protein sequence ID" value="MBK1620849.1"/>
    <property type="molecule type" value="Genomic_DNA"/>
</dbReference>
<evidence type="ECO:0000313" key="1">
    <source>
        <dbReference type="EMBL" id="MBK1620849.1"/>
    </source>
</evidence>
<evidence type="ECO:0000313" key="2">
    <source>
        <dbReference type="Proteomes" id="UP001138768"/>
    </source>
</evidence>
<dbReference type="AlphaFoldDB" id="A0A9X1B659"/>
<comment type="caution">
    <text evidence="1">The sequence shown here is derived from an EMBL/GenBank/DDBJ whole genome shotgun (WGS) entry which is preliminary data.</text>
</comment>
<sequence>MNPRDLSYLPFASGMRRHVTLPPLLASSDWQLRLRHRSAGRARLQLPVLRREPGLADRLSAALEIDPQIRAVRLNPRCASLVVHHALDHCSDTALMAQLMRRIEPLSLAWRVSKVQGVVDRIEPDLASGSASALCSASAAEEVDQRREAAVQKPIAAQANCSTRSRRPGLTWALADVPIRQGALAREPLSSLHQKQPSAVRSRRSSRRPNCWLCALHRRFMRWMARLSLRCWLQGR</sequence>
<organism evidence="1 2">
    <name type="scientific">Lamprobacter modestohalophilus</name>
    <dbReference type="NCBI Taxonomy" id="1064514"/>
    <lineage>
        <taxon>Bacteria</taxon>
        <taxon>Pseudomonadati</taxon>
        <taxon>Pseudomonadota</taxon>
        <taxon>Gammaproteobacteria</taxon>
        <taxon>Chromatiales</taxon>
        <taxon>Chromatiaceae</taxon>
        <taxon>Lamprobacter</taxon>
    </lineage>
</organism>